<name>A0A849HN78_9MICO</name>
<comment type="caution">
    <text evidence="2">The sequence shown here is derived from an EMBL/GenBank/DDBJ whole genome shotgun (WGS) entry which is preliminary data.</text>
</comment>
<dbReference type="EMBL" id="JABEPQ010000005">
    <property type="protein sequence ID" value="NNM47994.1"/>
    <property type="molecule type" value="Genomic_DNA"/>
</dbReference>
<evidence type="ECO:0000313" key="3">
    <source>
        <dbReference type="Proteomes" id="UP000588586"/>
    </source>
</evidence>
<evidence type="ECO:0000313" key="2">
    <source>
        <dbReference type="EMBL" id="NNM47994.1"/>
    </source>
</evidence>
<keyword evidence="3" id="KW-1185">Reference proteome</keyword>
<organism evidence="2 3">
    <name type="scientific">Knoellia koreensis</name>
    <dbReference type="NCBI Taxonomy" id="2730921"/>
    <lineage>
        <taxon>Bacteria</taxon>
        <taxon>Bacillati</taxon>
        <taxon>Actinomycetota</taxon>
        <taxon>Actinomycetes</taxon>
        <taxon>Micrococcales</taxon>
        <taxon>Intrasporangiaceae</taxon>
        <taxon>Knoellia</taxon>
    </lineage>
</organism>
<reference evidence="2 3" key="1">
    <citation type="submission" date="2020-04" db="EMBL/GenBank/DDBJ databases">
        <title>Knoellia sp. isolate from air conditioner.</title>
        <authorList>
            <person name="Chea S."/>
            <person name="Kim D.-U."/>
        </authorList>
    </citation>
    <scope>NUCLEOTIDE SEQUENCE [LARGE SCALE GENOMIC DNA]</scope>
    <source>
        <strain evidence="2 3">DB2414S</strain>
    </source>
</reference>
<evidence type="ECO:0000256" key="1">
    <source>
        <dbReference type="SAM" id="MobiDB-lite"/>
    </source>
</evidence>
<dbReference type="Proteomes" id="UP000588586">
    <property type="component" value="Unassembled WGS sequence"/>
</dbReference>
<proteinExistence type="predicted"/>
<sequence length="180" mass="19534">MTRKPILVGANPAVQLFDDAGACTAYVSCWWVDWSTHGRGTAIVLWQPTGVTVYGSDRGLGMWLADHFVRHFPELDGLPWSVPLVRRARAKVEIDLATGMRAQAGDLAVEVTEVMDRRTFATDDFPLGGVPHSLSLVLGPCADGAIRLKGHRLPGRVTRGGTPERPSSSAFVTEAEVWQA</sequence>
<gene>
    <name evidence="2" type="ORF">HJG52_18565</name>
</gene>
<protein>
    <submittedName>
        <fullName evidence="2">Uncharacterized protein</fullName>
    </submittedName>
</protein>
<dbReference type="AlphaFoldDB" id="A0A849HN78"/>
<dbReference type="RefSeq" id="WP_171245108.1">
    <property type="nucleotide sequence ID" value="NZ_JABEPQ010000005.1"/>
</dbReference>
<accession>A0A849HN78</accession>
<feature type="region of interest" description="Disordered" evidence="1">
    <location>
        <begin position="154"/>
        <end position="173"/>
    </location>
</feature>